<name>A0A5C5B8H8_9MICO</name>
<dbReference type="PANTHER" id="PTHR30121:SF6">
    <property type="entry name" value="SLR6007 PROTEIN"/>
    <property type="match status" value="1"/>
</dbReference>
<dbReference type="AlphaFoldDB" id="A0A5C5B8H8"/>
<gene>
    <name evidence="1" type="ORF">FH969_14865</name>
</gene>
<dbReference type="Pfam" id="PF12846">
    <property type="entry name" value="AAA_10"/>
    <property type="match status" value="1"/>
</dbReference>
<sequence>KGTPPAPPAPAAPRLRVRERKRSLDRAGYYDASSRGASSTTRQIAGLHLAIAGAPTSPRGLFLGIDAITGWPVYHDVYQAYQDRADFQSPNVIVVGDIGNGKSSLCKTWGVFRQLLLGRRVVVIDKKLQEGQGEYAPLARALGVEPIRFRRGGGGTRINILDPHIALEGREDAVGQTDLLYAVLGEALGRAVTTIERKAVRVAHASAIAAARQEQRVATIRDVAAFLLQPRVEELPGVTGPGQLLDWGRECGFALEELIEGDLAGLIDGETSPDVRLNNGLTVFDISALPEEGPAIPIVMAIISTWMRARWMSDDEPIPTVIVIEEGWHLVGGRFAEVTRRNIRLSRGAGLMHLTALHHLSDVVADPHAVAVVQDAATVVIYQQAKRGDAEDCVRMFGLPESAVEVIQNLPQGTCLLKIGSGVPVMVSHVRSEIERALTDTDGAMTSSATVQVSSTLRQQAAAMIEGAR</sequence>
<dbReference type="PANTHER" id="PTHR30121">
    <property type="entry name" value="UNCHARACTERIZED PROTEIN YJGR-RELATED"/>
    <property type="match status" value="1"/>
</dbReference>
<keyword evidence="2" id="KW-1185">Reference proteome</keyword>
<protein>
    <submittedName>
        <fullName evidence="1">ATP/GTP-binding protein</fullName>
    </submittedName>
</protein>
<dbReference type="OrthoDB" id="3972227at2"/>
<dbReference type="RefSeq" id="WP_139987977.1">
    <property type="nucleotide sequence ID" value="NZ_VENP01000123.1"/>
</dbReference>
<feature type="non-terminal residue" evidence="1">
    <location>
        <position position="1"/>
    </location>
</feature>
<accession>A0A5C5B8H8</accession>
<evidence type="ECO:0000313" key="1">
    <source>
        <dbReference type="EMBL" id="TNU72768.1"/>
    </source>
</evidence>
<dbReference type="InterPro" id="IPR027417">
    <property type="entry name" value="P-loop_NTPase"/>
</dbReference>
<dbReference type="InterPro" id="IPR051162">
    <property type="entry name" value="T4SS_component"/>
</dbReference>
<comment type="caution">
    <text evidence="1">The sequence shown here is derived from an EMBL/GenBank/DDBJ whole genome shotgun (WGS) entry which is preliminary data.</text>
</comment>
<dbReference type="EMBL" id="VENP01000123">
    <property type="protein sequence ID" value="TNU72768.1"/>
    <property type="molecule type" value="Genomic_DNA"/>
</dbReference>
<proteinExistence type="predicted"/>
<organism evidence="1 2">
    <name type="scientific">Miniimonas arenae</name>
    <dbReference type="NCBI Taxonomy" id="676201"/>
    <lineage>
        <taxon>Bacteria</taxon>
        <taxon>Bacillati</taxon>
        <taxon>Actinomycetota</taxon>
        <taxon>Actinomycetes</taxon>
        <taxon>Micrococcales</taxon>
        <taxon>Beutenbergiaceae</taxon>
        <taxon>Miniimonas</taxon>
    </lineage>
</organism>
<dbReference type="Proteomes" id="UP000313849">
    <property type="component" value="Unassembled WGS sequence"/>
</dbReference>
<dbReference type="SUPFAM" id="SSF52540">
    <property type="entry name" value="P-loop containing nucleoside triphosphate hydrolases"/>
    <property type="match status" value="1"/>
</dbReference>
<reference evidence="1 2" key="1">
    <citation type="submission" date="2019-06" db="EMBL/GenBank/DDBJ databases">
        <title>Draft genome sequence of Miniimonas arenae KCTC 19750T isolated from sea sand.</title>
        <authorList>
            <person name="Park S.-J."/>
        </authorList>
    </citation>
    <scope>NUCLEOTIDE SEQUENCE [LARGE SCALE GENOMIC DNA]</scope>
    <source>
        <strain evidence="1 2">KCTC 19750</strain>
    </source>
</reference>
<evidence type="ECO:0000313" key="2">
    <source>
        <dbReference type="Proteomes" id="UP000313849"/>
    </source>
</evidence>
<dbReference type="Gene3D" id="3.40.50.300">
    <property type="entry name" value="P-loop containing nucleotide triphosphate hydrolases"/>
    <property type="match status" value="2"/>
</dbReference>